<evidence type="ECO:0000313" key="2">
    <source>
        <dbReference type="Proteomes" id="UP001162483"/>
    </source>
</evidence>
<keyword evidence="2" id="KW-1185">Reference proteome</keyword>
<name>A0ABN9F2H1_9NEOB</name>
<feature type="non-terminal residue" evidence="1">
    <location>
        <position position="90"/>
    </location>
</feature>
<evidence type="ECO:0000313" key="1">
    <source>
        <dbReference type="EMBL" id="CAI9591265.1"/>
    </source>
</evidence>
<sequence>MPTGHFYPPSCLQGTSTPFCLQGTSTPFLPRTIFSFHANTGINHLPTGHFYYPLPAYRALLPPSCLQGTSTPFLPTGHFYPLPAQDNFQL</sequence>
<accession>A0ABN9F2H1</accession>
<dbReference type="EMBL" id="CATNWA010016263">
    <property type="protein sequence ID" value="CAI9591265.1"/>
    <property type="molecule type" value="Genomic_DNA"/>
</dbReference>
<reference evidence="1" key="1">
    <citation type="submission" date="2023-05" db="EMBL/GenBank/DDBJ databases">
        <authorList>
            <person name="Stuckert A."/>
        </authorList>
    </citation>
    <scope>NUCLEOTIDE SEQUENCE</scope>
</reference>
<protein>
    <submittedName>
        <fullName evidence="1">Uncharacterized protein</fullName>
    </submittedName>
</protein>
<organism evidence="1 2">
    <name type="scientific">Staurois parvus</name>
    <dbReference type="NCBI Taxonomy" id="386267"/>
    <lineage>
        <taxon>Eukaryota</taxon>
        <taxon>Metazoa</taxon>
        <taxon>Chordata</taxon>
        <taxon>Craniata</taxon>
        <taxon>Vertebrata</taxon>
        <taxon>Euteleostomi</taxon>
        <taxon>Amphibia</taxon>
        <taxon>Batrachia</taxon>
        <taxon>Anura</taxon>
        <taxon>Neobatrachia</taxon>
        <taxon>Ranoidea</taxon>
        <taxon>Ranidae</taxon>
        <taxon>Staurois</taxon>
    </lineage>
</organism>
<comment type="caution">
    <text evidence="1">The sequence shown here is derived from an EMBL/GenBank/DDBJ whole genome shotgun (WGS) entry which is preliminary data.</text>
</comment>
<proteinExistence type="predicted"/>
<gene>
    <name evidence="1" type="ORF">SPARVUS_LOCUS11189046</name>
</gene>
<dbReference type="Proteomes" id="UP001162483">
    <property type="component" value="Unassembled WGS sequence"/>
</dbReference>